<dbReference type="OrthoDB" id="6430984at2759"/>
<gene>
    <name evidence="2" type="ORF">NPIL_125181</name>
</gene>
<comment type="caution">
    <text evidence="2">The sequence shown here is derived from an EMBL/GenBank/DDBJ whole genome shotgun (WGS) entry which is preliminary data.</text>
</comment>
<feature type="non-terminal residue" evidence="2">
    <location>
        <position position="1"/>
    </location>
</feature>
<dbReference type="SUPFAM" id="SSF48264">
    <property type="entry name" value="Cytochrome P450"/>
    <property type="match status" value="1"/>
</dbReference>
<dbReference type="AlphaFoldDB" id="A0A8X6Q409"/>
<name>A0A8X6Q409_NEPPI</name>
<sequence>QKFAMMEEKVVLANILRQFHVTSLDPKDKVLTTPNLTLKNVKPLRLRFELRNR</sequence>
<evidence type="ECO:0000313" key="3">
    <source>
        <dbReference type="Proteomes" id="UP000887013"/>
    </source>
</evidence>
<dbReference type="Gene3D" id="1.10.630.10">
    <property type="entry name" value="Cytochrome P450"/>
    <property type="match status" value="1"/>
</dbReference>
<organism evidence="2 3">
    <name type="scientific">Nephila pilipes</name>
    <name type="common">Giant wood spider</name>
    <name type="synonym">Nephila maculata</name>
    <dbReference type="NCBI Taxonomy" id="299642"/>
    <lineage>
        <taxon>Eukaryota</taxon>
        <taxon>Metazoa</taxon>
        <taxon>Ecdysozoa</taxon>
        <taxon>Arthropoda</taxon>
        <taxon>Chelicerata</taxon>
        <taxon>Arachnida</taxon>
        <taxon>Araneae</taxon>
        <taxon>Araneomorphae</taxon>
        <taxon>Entelegynae</taxon>
        <taxon>Araneoidea</taxon>
        <taxon>Nephilidae</taxon>
        <taxon>Nephila</taxon>
    </lineage>
</organism>
<dbReference type="GO" id="GO:0005506">
    <property type="term" value="F:iron ion binding"/>
    <property type="evidence" value="ECO:0007669"/>
    <property type="project" value="InterPro"/>
</dbReference>
<evidence type="ECO:0000256" key="1">
    <source>
        <dbReference type="ARBA" id="ARBA00023033"/>
    </source>
</evidence>
<dbReference type="InterPro" id="IPR036396">
    <property type="entry name" value="Cyt_P450_sf"/>
</dbReference>
<dbReference type="GO" id="GO:0016705">
    <property type="term" value="F:oxidoreductase activity, acting on paired donors, with incorporation or reduction of molecular oxygen"/>
    <property type="evidence" value="ECO:0007669"/>
    <property type="project" value="InterPro"/>
</dbReference>
<keyword evidence="1" id="KW-0560">Oxidoreductase</keyword>
<proteinExistence type="predicted"/>
<dbReference type="EMBL" id="BMAW01076301">
    <property type="protein sequence ID" value="GFU00939.1"/>
    <property type="molecule type" value="Genomic_DNA"/>
</dbReference>
<protein>
    <recommendedName>
        <fullName evidence="4">Cytochrome P450</fullName>
    </recommendedName>
</protein>
<dbReference type="Proteomes" id="UP000887013">
    <property type="component" value="Unassembled WGS sequence"/>
</dbReference>
<keyword evidence="1" id="KW-0503">Monooxygenase</keyword>
<dbReference type="GO" id="GO:0004497">
    <property type="term" value="F:monooxygenase activity"/>
    <property type="evidence" value="ECO:0007669"/>
    <property type="project" value="UniProtKB-KW"/>
</dbReference>
<dbReference type="GO" id="GO:0020037">
    <property type="term" value="F:heme binding"/>
    <property type="evidence" value="ECO:0007669"/>
    <property type="project" value="InterPro"/>
</dbReference>
<keyword evidence="3" id="KW-1185">Reference proteome</keyword>
<accession>A0A8X6Q409</accession>
<evidence type="ECO:0008006" key="4">
    <source>
        <dbReference type="Google" id="ProtNLM"/>
    </source>
</evidence>
<reference evidence="2" key="1">
    <citation type="submission" date="2020-08" db="EMBL/GenBank/DDBJ databases">
        <title>Multicomponent nature underlies the extraordinary mechanical properties of spider dragline silk.</title>
        <authorList>
            <person name="Kono N."/>
            <person name="Nakamura H."/>
            <person name="Mori M."/>
            <person name="Yoshida Y."/>
            <person name="Ohtoshi R."/>
            <person name="Malay A.D."/>
            <person name="Moran D.A.P."/>
            <person name="Tomita M."/>
            <person name="Numata K."/>
            <person name="Arakawa K."/>
        </authorList>
    </citation>
    <scope>NUCLEOTIDE SEQUENCE</scope>
</reference>
<evidence type="ECO:0000313" key="2">
    <source>
        <dbReference type="EMBL" id="GFU00939.1"/>
    </source>
</evidence>